<comment type="similarity">
    <text evidence="7 11">Belongs to the DEAD box helicase family.</text>
</comment>
<evidence type="ECO:0000256" key="6">
    <source>
        <dbReference type="ARBA" id="ARBA00022840"/>
    </source>
</evidence>
<dbReference type="GO" id="GO:0042255">
    <property type="term" value="P:ribosome assembly"/>
    <property type="evidence" value="ECO:0007669"/>
    <property type="project" value="UniProtKB-ARBA"/>
</dbReference>
<dbReference type="InterPro" id="IPR014014">
    <property type="entry name" value="RNA_helicase_DEAD_Q_motif"/>
</dbReference>
<organism evidence="16 17">
    <name type="scientific">Dokdonia sinensis</name>
    <dbReference type="NCBI Taxonomy" id="2479847"/>
    <lineage>
        <taxon>Bacteria</taxon>
        <taxon>Pseudomonadati</taxon>
        <taxon>Bacteroidota</taxon>
        <taxon>Flavobacteriia</taxon>
        <taxon>Flavobacteriales</taxon>
        <taxon>Flavobacteriaceae</taxon>
        <taxon>Dokdonia</taxon>
    </lineage>
</organism>
<evidence type="ECO:0000256" key="1">
    <source>
        <dbReference type="ARBA" id="ARBA00012552"/>
    </source>
</evidence>
<dbReference type="SMART" id="SM00487">
    <property type="entry name" value="DEXDc"/>
    <property type="match status" value="1"/>
</dbReference>
<keyword evidence="4 11" id="KW-0378">Hydrolase</keyword>
<feature type="domain" description="Helicase C-terminal" evidence="14">
    <location>
        <begin position="217"/>
        <end position="378"/>
    </location>
</feature>
<dbReference type="GO" id="GO:0003724">
    <property type="term" value="F:RNA helicase activity"/>
    <property type="evidence" value="ECO:0007669"/>
    <property type="project" value="UniProtKB-EC"/>
</dbReference>
<feature type="compositionally biased region" description="Basic residues" evidence="12">
    <location>
        <begin position="420"/>
        <end position="433"/>
    </location>
</feature>
<dbReference type="RefSeq" id="WP_121917118.1">
    <property type="nucleotide sequence ID" value="NZ_REFV01000006.1"/>
</dbReference>
<dbReference type="FunFam" id="3.40.50.300:FF:000468">
    <property type="entry name" value="ATP-dependent RNA helicase RhlE"/>
    <property type="match status" value="1"/>
</dbReference>
<dbReference type="InterPro" id="IPR014001">
    <property type="entry name" value="Helicase_ATP-bd"/>
</dbReference>
<evidence type="ECO:0000259" key="15">
    <source>
        <dbReference type="PROSITE" id="PS51195"/>
    </source>
</evidence>
<dbReference type="GO" id="GO:0009266">
    <property type="term" value="P:response to temperature stimulus"/>
    <property type="evidence" value="ECO:0007669"/>
    <property type="project" value="UniProtKB-ARBA"/>
</dbReference>
<dbReference type="InterPro" id="IPR044742">
    <property type="entry name" value="DEAD/DEAH_RhlB"/>
</dbReference>
<evidence type="ECO:0000256" key="9">
    <source>
        <dbReference type="ARBA" id="ARBA00074363"/>
    </source>
</evidence>
<dbReference type="CDD" id="cd00268">
    <property type="entry name" value="DEADc"/>
    <property type="match status" value="1"/>
</dbReference>
<dbReference type="Pfam" id="PF00270">
    <property type="entry name" value="DEAD"/>
    <property type="match status" value="1"/>
</dbReference>
<gene>
    <name evidence="16" type="ORF">EAX61_07800</name>
</gene>
<sequence>MSFEKLGLSEALLKAVSKKGYTTPSPIQEKAIPKILEGRDVLASAQTGTGKTAGFTLPMLQILAKESPQRKRKIRALILTPTRELAAQVYDNVREYSEYLDLKSTVIFGGVNQNPQVRTIRQGVDILIATPGRLLDLENQRLLSLSDVEFLVLDEADRMLDMGFLRDIKKVLSLVPKQRQNLLFSATFSREIKNFARDLLHNPVLVEATPENTTAEKVDHMMYRVDKSKKTALTIQLIKEGDWDQVLIFTRTKHGANRLSQKLDKAGISSSAIHGNKTQNARTKALSGFKKGSIRVLVATDIAARGLDIPLLPHVINYELPNVPEDYVHRIGRTGRAGASGEAISLVGLDEKDYVRGIERLLDMKIPKETVDGFEPTDTLASLEEAKKQQGSGRPDRRGGRSASRPKSNSGRGGNENRGHNKSKSGGNRRRNG</sequence>
<feature type="domain" description="DEAD-box RNA helicase Q" evidence="15">
    <location>
        <begin position="1"/>
        <end position="29"/>
    </location>
</feature>
<dbReference type="GO" id="GO:0016787">
    <property type="term" value="F:hydrolase activity"/>
    <property type="evidence" value="ECO:0007669"/>
    <property type="project" value="UniProtKB-KW"/>
</dbReference>
<evidence type="ECO:0000256" key="2">
    <source>
        <dbReference type="ARBA" id="ARBA00022490"/>
    </source>
</evidence>
<evidence type="ECO:0000256" key="5">
    <source>
        <dbReference type="ARBA" id="ARBA00022806"/>
    </source>
</evidence>
<dbReference type="AlphaFoldDB" id="A0A3M0G3C0"/>
<reference evidence="16 17" key="1">
    <citation type="submission" date="2018-10" db="EMBL/GenBank/DDBJ databases">
        <title>Dokdonia luteus sp. nov., isolated from sea water.</title>
        <authorList>
            <person name="Zhou L.Y."/>
            <person name="Du Z.J."/>
        </authorList>
    </citation>
    <scope>NUCLEOTIDE SEQUENCE [LARGE SCALE GENOMIC DNA]</scope>
    <source>
        <strain evidence="16 17">SH27</strain>
    </source>
</reference>
<protein>
    <recommendedName>
        <fullName evidence="9">DEAD-box ATP-dependent RNA helicase RhpA</fullName>
        <ecNumber evidence="1">3.6.4.13</ecNumber>
    </recommendedName>
</protein>
<evidence type="ECO:0000256" key="7">
    <source>
        <dbReference type="ARBA" id="ARBA00038437"/>
    </source>
</evidence>
<dbReference type="GO" id="GO:0005524">
    <property type="term" value="F:ATP binding"/>
    <property type="evidence" value="ECO:0007669"/>
    <property type="project" value="UniProtKB-KW"/>
</dbReference>
<evidence type="ECO:0000259" key="13">
    <source>
        <dbReference type="PROSITE" id="PS51192"/>
    </source>
</evidence>
<feature type="compositionally biased region" description="Basic and acidic residues" evidence="12">
    <location>
        <begin position="384"/>
        <end position="399"/>
    </location>
</feature>
<dbReference type="Proteomes" id="UP000281985">
    <property type="component" value="Unassembled WGS sequence"/>
</dbReference>
<evidence type="ECO:0000256" key="12">
    <source>
        <dbReference type="SAM" id="MobiDB-lite"/>
    </source>
</evidence>
<dbReference type="InterPro" id="IPR001650">
    <property type="entry name" value="Helicase_C-like"/>
</dbReference>
<comment type="caution">
    <text evidence="16">The sequence shown here is derived from an EMBL/GenBank/DDBJ whole genome shotgun (WGS) entry which is preliminary data.</text>
</comment>
<dbReference type="PANTHER" id="PTHR47959:SF13">
    <property type="entry name" value="ATP-DEPENDENT RNA HELICASE RHLE"/>
    <property type="match status" value="1"/>
</dbReference>
<feature type="domain" description="Helicase ATP-binding" evidence="13">
    <location>
        <begin position="32"/>
        <end position="206"/>
    </location>
</feature>
<dbReference type="GO" id="GO:0003676">
    <property type="term" value="F:nucleic acid binding"/>
    <property type="evidence" value="ECO:0007669"/>
    <property type="project" value="InterPro"/>
</dbReference>
<evidence type="ECO:0000256" key="10">
    <source>
        <dbReference type="PROSITE-ProRule" id="PRU00552"/>
    </source>
</evidence>
<feature type="compositionally biased region" description="Low complexity" evidence="12">
    <location>
        <begin position="401"/>
        <end position="410"/>
    </location>
</feature>
<dbReference type="PROSITE" id="PS51194">
    <property type="entry name" value="HELICASE_CTER"/>
    <property type="match status" value="1"/>
</dbReference>
<dbReference type="PROSITE" id="PS51192">
    <property type="entry name" value="HELICASE_ATP_BIND_1"/>
    <property type="match status" value="1"/>
</dbReference>
<comment type="catalytic activity">
    <reaction evidence="8">
        <text>ATP + H2O = ADP + phosphate + H(+)</text>
        <dbReference type="Rhea" id="RHEA:13065"/>
        <dbReference type="ChEBI" id="CHEBI:15377"/>
        <dbReference type="ChEBI" id="CHEBI:15378"/>
        <dbReference type="ChEBI" id="CHEBI:30616"/>
        <dbReference type="ChEBI" id="CHEBI:43474"/>
        <dbReference type="ChEBI" id="CHEBI:456216"/>
        <dbReference type="EC" id="3.6.4.13"/>
    </reaction>
</comment>
<evidence type="ECO:0000256" key="3">
    <source>
        <dbReference type="ARBA" id="ARBA00022741"/>
    </source>
</evidence>
<evidence type="ECO:0000256" key="4">
    <source>
        <dbReference type="ARBA" id="ARBA00022801"/>
    </source>
</evidence>
<feature type="region of interest" description="Disordered" evidence="12">
    <location>
        <begin position="382"/>
        <end position="433"/>
    </location>
</feature>
<dbReference type="CDD" id="cd18787">
    <property type="entry name" value="SF2_C_DEAD"/>
    <property type="match status" value="1"/>
</dbReference>
<dbReference type="InterPro" id="IPR050079">
    <property type="entry name" value="DEAD_box_RNA_helicase"/>
</dbReference>
<dbReference type="GO" id="GO:0005829">
    <property type="term" value="C:cytosol"/>
    <property type="evidence" value="ECO:0007669"/>
    <property type="project" value="TreeGrafter"/>
</dbReference>
<keyword evidence="17" id="KW-1185">Reference proteome</keyword>
<dbReference type="Pfam" id="PF00271">
    <property type="entry name" value="Helicase_C"/>
    <property type="match status" value="1"/>
</dbReference>
<name>A0A3M0G3C0_9FLAO</name>
<proteinExistence type="inferred from homology"/>
<dbReference type="InterPro" id="IPR000629">
    <property type="entry name" value="RNA-helicase_DEAD-box_CS"/>
</dbReference>
<evidence type="ECO:0000256" key="8">
    <source>
        <dbReference type="ARBA" id="ARBA00047984"/>
    </source>
</evidence>
<keyword evidence="2" id="KW-0963">Cytoplasm</keyword>
<dbReference type="InterPro" id="IPR027417">
    <property type="entry name" value="P-loop_NTPase"/>
</dbReference>
<evidence type="ECO:0000256" key="11">
    <source>
        <dbReference type="RuleBase" id="RU000492"/>
    </source>
</evidence>
<dbReference type="InterPro" id="IPR011545">
    <property type="entry name" value="DEAD/DEAH_box_helicase_dom"/>
</dbReference>
<dbReference type="PROSITE" id="PS00039">
    <property type="entry name" value="DEAD_ATP_HELICASE"/>
    <property type="match status" value="1"/>
</dbReference>
<dbReference type="EMBL" id="REFV01000006">
    <property type="protein sequence ID" value="RMB59480.1"/>
    <property type="molecule type" value="Genomic_DNA"/>
</dbReference>
<dbReference type="EC" id="3.6.4.13" evidence="1"/>
<feature type="short sequence motif" description="Q motif" evidence="10">
    <location>
        <begin position="1"/>
        <end position="29"/>
    </location>
</feature>
<keyword evidence="6 11" id="KW-0067">ATP-binding</keyword>
<dbReference type="SUPFAM" id="SSF52540">
    <property type="entry name" value="P-loop containing nucleoside triphosphate hydrolases"/>
    <property type="match status" value="1"/>
</dbReference>
<evidence type="ECO:0000259" key="14">
    <source>
        <dbReference type="PROSITE" id="PS51194"/>
    </source>
</evidence>
<dbReference type="Gene3D" id="3.40.50.300">
    <property type="entry name" value="P-loop containing nucleotide triphosphate hydrolases"/>
    <property type="match status" value="2"/>
</dbReference>
<dbReference type="OrthoDB" id="9785240at2"/>
<dbReference type="FunFam" id="3.40.50.300:FF:000108">
    <property type="entry name" value="ATP-dependent RNA helicase RhlE"/>
    <property type="match status" value="1"/>
</dbReference>
<dbReference type="PANTHER" id="PTHR47959">
    <property type="entry name" value="ATP-DEPENDENT RNA HELICASE RHLE-RELATED"/>
    <property type="match status" value="1"/>
</dbReference>
<dbReference type="SMART" id="SM00490">
    <property type="entry name" value="HELICc"/>
    <property type="match status" value="1"/>
</dbReference>
<keyword evidence="3 11" id="KW-0547">Nucleotide-binding</keyword>
<dbReference type="PROSITE" id="PS51195">
    <property type="entry name" value="Q_MOTIF"/>
    <property type="match status" value="1"/>
</dbReference>
<accession>A0A3M0G3C0</accession>
<evidence type="ECO:0000313" key="17">
    <source>
        <dbReference type="Proteomes" id="UP000281985"/>
    </source>
</evidence>
<keyword evidence="5 11" id="KW-0347">Helicase</keyword>
<evidence type="ECO:0000313" key="16">
    <source>
        <dbReference type="EMBL" id="RMB59480.1"/>
    </source>
</evidence>